<proteinExistence type="predicted"/>
<name>A0A0B7NDT7_9FUNG</name>
<accession>A0A0B7NDT7</accession>
<keyword evidence="2" id="KW-1185">Reference proteome</keyword>
<organism evidence="1 2">
    <name type="scientific">Parasitella parasitica</name>
    <dbReference type="NCBI Taxonomy" id="35722"/>
    <lineage>
        <taxon>Eukaryota</taxon>
        <taxon>Fungi</taxon>
        <taxon>Fungi incertae sedis</taxon>
        <taxon>Mucoromycota</taxon>
        <taxon>Mucoromycotina</taxon>
        <taxon>Mucoromycetes</taxon>
        <taxon>Mucorales</taxon>
        <taxon>Mucorineae</taxon>
        <taxon>Mucoraceae</taxon>
        <taxon>Parasitella</taxon>
    </lineage>
</organism>
<dbReference type="AlphaFoldDB" id="A0A0B7NDT7"/>
<dbReference type="EMBL" id="LN729333">
    <property type="protein sequence ID" value="CEP13124.1"/>
    <property type="molecule type" value="Genomic_DNA"/>
</dbReference>
<evidence type="ECO:0000313" key="2">
    <source>
        <dbReference type="Proteomes" id="UP000054107"/>
    </source>
</evidence>
<protein>
    <submittedName>
        <fullName evidence="1">Uncharacterized protein</fullName>
    </submittedName>
</protein>
<gene>
    <name evidence="1" type="primary">PARPA_07175.1 scaffold 26677</name>
</gene>
<evidence type="ECO:0000313" key="1">
    <source>
        <dbReference type="EMBL" id="CEP13124.1"/>
    </source>
</evidence>
<dbReference type="OrthoDB" id="2281761at2759"/>
<reference evidence="1 2" key="1">
    <citation type="submission" date="2014-09" db="EMBL/GenBank/DDBJ databases">
        <authorList>
            <person name="Ellenberger Sabrina"/>
        </authorList>
    </citation>
    <scope>NUCLEOTIDE SEQUENCE [LARGE SCALE GENOMIC DNA]</scope>
    <source>
        <strain evidence="1 2">CBS 412.66</strain>
    </source>
</reference>
<sequence>MKLGFSLSTKKKLLEDEDEEVDGDVEIEECGEDFVGASKNLSRTVNYLVGEADLQWLVMADDDEKLQRKYSANSAGPRIEFTDFGNTALYIFVDDFTPPIDISIKALQWKPDYYAIFRHHRIDYDFFVLEVKTLHGNLSQKIDSDYVKLLNEIQYILNKLLDANVKTPVTFGIIANMK</sequence>
<dbReference type="Proteomes" id="UP000054107">
    <property type="component" value="Unassembled WGS sequence"/>
</dbReference>